<dbReference type="EMBL" id="QFYP01000001">
    <property type="protein sequence ID" value="RAK61366.1"/>
    <property type="molecule type" value="Genomic_DNA"/>
</dbReference>
<dbReference type="FunFam" id="2.30.180.10:FF:000032">
    <property type="entry name" value="Fasciclin domain-containing protein, putative"/>
    <property type="match status" value="1"/>
</dbReference>
<feature type="region of interest" description="Disordered" evidence="1">
    <location>
        <begin position="238"/>
        <end position="270"/>
    </location>
</feature>
<feature type="domain" description="FAS1" evidence="3">
    <location>
        <begin position="94"/>
        <end position="225"/>
    </location>
</feature>
<protein>
    <recommendedName>
        <fullName evidence="3">FAS1 domain-containing protein</fullName>
    </recommendedName>
</protein>
<feature type="chain" id="PRO_5016448262" description="FAS1 domain-containing protein" evidence="2">
    <location>
        <begin position="24"/>
        <end position="270"/>
    </location>
</feature>
<dbReference type="Proteomes" id="UP000249842">
    <property type="component" value="Unassembled WGS sequence"/>
</dbReference>
<evidence type="ECO:0000313" key="5">
    <source>
        <dbReference type="Proteomes" id="UP000249842"/>
    </source>
</evidence>
<name>A0A328B600_9CAUL</name>
<evidence type="ECO:0000259" key="3">
    <source>
        <dbReference type="PROSITE" id="PS50213"/>
    </source>
</evidence>
<dbReference type="InterPro" id="IPR050904">
    <property type="entry name" value="Adhesion/Biosynth-related"/>
</dbReference>
<dbReference type="SUPFAM" id="SSF82153">
    <property type="entry name" value="FAS1 domain"/>
    <property type="match status" value="1"/>
</dbReference>
<accession>A0A328B600</accession>
<feature type="compositionally biased region" description="Low complexity" evidence="1">
    <location>
        <begin position="70"/>
        <end position="89"/>
    </location>
</feature>
<sequence>MLTHRLLTTAAALAIGLAAPQLAAAQAQGAKPAAAQAQTQSAAAQATGKATTDTPAASNTQGTAWAVQQGAASNPGAAASATPSRPTAAQVVPHGDLIETAKASGQFTTFLKAADATNLTAVLKTNQNLTVFAPTDAAFAALPPGQLDRLMADKPALQKLLTHHIINARVDSTKIKGAKGPVPSVAGDQVQLDGSGPMLKADNADIVQSDVMASNGVLHVVDRVLTPGVPAAPMAAAATGAVAPASTTTTTTTSTTPAATAPESPKPRGK</sequence>
<feature type="compositionally biased region" description="Low complexity" evidence="1">
    <location>
        <begin position="238"/>
        <end position="262"/>
    </location>
</feature>
<dbReference type="PANTHER" id="PTHR10900:SF77">
    <property type="entry name" value="FI19380P1"/>
    <property type="match status" value="1"/>
</dbReference>
<organism evidence="4 5">
    <name type="scientific">Phenylobacterium hankyongense</name>
    <dbReference type="NCBI Taxonomy" id="1813876"/>
    <lineage>
        <taxon>Bacteria</taxon>
        <taxon>Pseudomonadati</taxon>
        <taxon>Pseudomonadota</taxon>
        <taxon>Alphaproteobacteria</taxon>
        <taxon>Caulobacterales</taxon>
        <taxon>Caulobacteraceae</taxon>
        <taxon>Phenylobacterium</taxon>
    </lineage>
</organism>
<gene>
    <name evidence="4" type="ORF">DJ021_16925</name>
</gene>
<dbReference type="SMART" id="SM00554">
    <property type="entry name" value="FAS1"/>
    <property type="match status" value="1"/>
</dbReference>
<evidence type="ECO:0000256" key="2">
    <source>
        <dbReference type="SAM" id="SignalP"/>
    </source>
</evidence>
<dbReference type="RefSeq" id="WP_111458658.1">
    <property type="nucleotide sequence ID" value="NZ_QFYP01000001.1"/>
</dbReference>
<dbReference type="Gene3D" id="2.30.180.10">
    <property type="entry name" value="FAS1 domain"/>
    <property type="match status" value="1"/>
</dbReference>
<evidence type="ECO:0000313" key="4">
    <source>
        <dbReference type="EMBL" id="RAK61366.1"/>
    </source>
</evidence>
<dbReference type="InterPro" id="IPR036378">
    <property type="entry name" value="FAS1_dom_sf"/>
</dbReference>
<evidence type="ECO:0000256" key="1">
    <source>
        <dbReference type="SAM" id="MobiDB-lite"/>
    </source>
</evidence>
<reference evidence="5" key="1">
    <citation type="submission" date="2018-05" db="EMBL/GenBank/DDBJ databases">
        <authorList>
            <person name="Li X."/>
        </authorList>
    </citation>
    <scope>NUCLEOTIDE SEQUENCE [LARGE SCALE GENOMIC DNA]</scope>
    <source>
        <strain evidence="5">HKS-05</strain>
    </source>
</reference>
<dbReference type="AlphaFoldDB" id="A0A328B600"/>
<feature type="region of interest" description="Disordered" evidence="1">
    <location>
        <begin position="69"/>
        <end position="89"/>
    </location>
</feature>
<comment type="caution">
    <text evidence="4">The sequence shown here is derived from an EMBL/GenBank/DDBJ whole genome shotgun (WGS) entry which is preliminary data.</text>
</comment>
<dbReference type="GO" id="GO:0005615">
    <property type="term" value="C:extracellular space"/>
    <property type="evidence" value="ECO:0007669"/>
    <property type="project" value="TreeGrafter"/>
</dbReference>
<dbReference type="PROSITE" id="PS50213">
    <property type="entry name" value="FAS1"/>
    <property type="match status" value="1"/>
</dbReference>
<keyword evidence="5" id="KW-1185">Reference proteome</keyword>
<dbReference type="InterPro" id="IPR000782">
    <property type="entry name" value="FAS1_domain"/>
</dbReference>
<dbReference type="OrthoDB" id="9800666at2"/>
<dbReference type="Pfam" id="PF02469">
    <property type="entry name" value="Fasciclin"/>
    <property type="match status" value="1"/>
</dbReference>
<keyword evidence="2" id="KW-0732">Signal</keyword>
<dbReference type="PANTHER" id="PTHR10900">
    <property type="entry name" value="PERIOSTIN-RELATED"/>
    <property type="match status" value="1"/>
</dbReference>
<feature type="signal peptide" evidence="2">
    <location>
        <begin position="1"/>
        <end position="23"/>
    </location>
</feature>
<proteinExistence type="predicted"/>